<evidence type="ECO:0000256" key="2">
    <source>
        <dbReference type="ARBA" id="ARBA00022741"/>
    </source>
</evidence>
<organism evidence="12 13">
    <name type="scientific">Anaerococcus kampingae</name>
    <dbReference type="NCBI Taxonomy" id="3115614"/>
    <lineage>
        <taxon>Bacteria</taxon>
        <taxon>Bacillati</taxon>
        <taxon>Bacillota</taxon>
        <taxon>Tissierellia</taxon>
        <taxon>Tissierellales</taxon>
        <taxon>Peptoniphilaceae</taxon>
        <taxon>Anaerococcus</taxon>
    </lineage>
</organism>
<dbReference type="Pfam" id="PF00488">
    <property type="entry name" value="MutS_V"/>
    <property type="match status" value="1"/>
</dbReference>
<dbReference type="NCBIfam" id="TIGR01070">
    <property type="entry name" value="mutS1"/>
    <property type="match status" value="1"/>
</dbReference>
<keyword evidence="3 7" id="KW-0227">DNA damage</keyword>
<accession>A0ABW9MDT3</accession>
<dbReference type="Pfam" id="PF01624">
    <property type="entry name" value="MutS_I"/>
    <property type="match status" value="1"/>
</dbReference>
<dbReference type="SUPFAM" id="SSF53150">
    <property type="entry name" value="DNA repair protein MutS, domain II"/>
    <property type="match status" value="1"/>
</dbReference>
<dbReference type="Gene3D" id="3.40.1170.10">
    <property type="entry name" value="DNA repair protein MutS, domain I"/>
    <property type="match status" value="1"/>
</dbReference>
<dbReference type="HAMAP" id="MF_00096">
    <property type="entry name" value="MutS"/>
    <property type="match status" value="1"/>
</dbReference>
<evidence type="ECO:0000256" key="8">
    <source>
        <dbReference type="NCBIfam" id="TIGR01070"/>
    </source>
</evidence>
<dbReference type="Pfam" id="PF05192">
    <property type="entry name" value="MutS_III"/>
    <property type="match status" value="1"/>
</dbReference>
<feature type="coiled-coil region" evidence="10">
    <location>
        <begin position="437"/>
        <end position="467"/>
    </location>
</feature>
<dbReference type="InterPro" id="IPR045076">
    <property type="entry name" value="MutS"/>
</dbReference>
<evidence type="ECO:0000256" key="9">
    <source>
        <dbReference type="RuleBase" id="RU003756"/>
    </source>
</evidence>
<dbReference type="InterPro" id="IPR027417">
    <property type="entry name" value="P-loop_NTPase"/>
</dbReference>
<reference evidence="12 13" key="1">
    <citation type="journal article" date="2025" name="Anaerobe">
        <title>Description of Anaerococcus kampingiae sp. nov., Anaerococcus groningensis sp. nov., Anaerococcus martiniensis sp. nov., and Anaerococcus cruorum sp. nov., isolated from human clinical specimens.</title>
        <authorList>
            <person name="Boiten K.E."/>
            <person name="Meijer J."/>
            <person name="van Wezel E.M."/>
            <person name="Veloo A.C.M."/>
        </authorList>
    </citation>
    <scope>NUCLEOTIDE SEQUENCE [LARGE SCALE GENOMIC DNA]</scope>
    <source>
        <strain evidence="12 13">ENR0874</strain>
    </source>
</reference>
<dbReference type="InterPro" id="IPR007861">
    <property type="entry name" value="DNA_mismatch_repair_MutS_clamp"/>
</dbReference>
<dbReference type="SMART" id="SM00533">
    <property type="entry name" value="MUTSd"/>
    <property type="match status" value="1"/>
</dbReference>
<evidence type="ECO:0000256" key="6">
    <source>
        <dbReference type="ARBA" id="ARBA00023204"/>
    </source>
</evidence>
<dbReference type="InterPro" id="IPR007696">
    <property type="entry name" value="DNA_mismatch_repair_MutS_core"/>
</dbReference>
<dbReference type="InterPro" id="IPR007860">
    <property type="entry name" value="DNA_mmatch_repair_MutS_con_dom"/>
</dbReference>
<dbReference type="Gene3D" id="3.40.50.300">
    <property type="entry name" value="P-loop containing nucleotide triphosphate hydrolases"/>
    <property type="match status" value="1"/>
</dbReference>
<dbReference type="CDD" id="cd03284">
    <property type="entry name" value="ABC_MutS1"/>
    <property type="match status" value="1"/>
</dbReference>
<proteinExistence type="inferred from homology"/>
<dbReference type="SUPFAM" id="SSF52540">
    <property type="entry name" value="P-loop containing nucleoside triphosphate hydrolases"/>
    <property type="match status" value="1"/>
</dbReference>
<dbReference type="PANTHER" id="PTHR11361">
    <property type="entry name" value="DNA MISMATCH REPAIR PROTEIN MUTS FAMILY MEMBER"/>
    <property type="match status" value="1"/>
</dbReference>
<dbReference type="PANTHER" id="PTHR11361:SF34">
    <property type="entry name" value="DNA MISMATCH REPAIR PROTEIN MSH1, MITOCHONDRIAL"/>
    <property type="match status" value="1"/>
</dbReference>
<feature type="binding site" evidence="7">
    <location>
        <begin position="627"/>
        <end position="634"/>
    </location>
    <ligand>
        <name>ATP</name>
        <dbReference type="ChEBI" id="CHEBI:30616"/>
    </ligand>
</feature>
<dbReference type="InterPro" id="IPR017261">
    <property type="entry name" value="DNA_mismatch_repair_MutS/MSH"/>
</dbReference>
<name>A0ABW9MDT3_9FIRM</name>
<dbReference type="InterPro" id="IPR036187">
    <property type="entry name" value="DNA_mismatch_repair_MutS_sf"/>
</dbReference>
<keyword evidence="4 7" id="KW-0067">ATP-binding</keyword>
<sequence>MKSKFKYEKLTPMLKHYVDMKKDFKDALLLYRVGDFYETFFDDAIITAKVLSLTLTGKECGHEDRAPMCGVPHHVVDTYVNKLVKKGYKVALCDQVEDPKEAKGLVKRAITKVITPGTLTDIESLDRKENNYLLSIFENEYGIAMSYCDISTGKLVCLEIKALSKSLGKKAIDQIEKINPAELVINSNYSNQDLKQYFNLNNNIFLNYINFTSDFENRIKTIVKYLGKENLEKISDKRLAIISLANLLDYIYKYYNEKLEHINNIELLKINEYMEIEANTRKNLELTRNLNNNSKENTLISLLDEADTVMGSRLIHDWLERPLIDRDKIQRRLDLVGGFYKDNILSRNVSNIFDSIYDLERILAKISYKRANARDLISLKNSLKDIPKLKEILKNSNNKLISALGINLPDIGDIYDLIDKSIVIEPPITITEGNLIKENYNKDLDELKNLSNNAEERLLTYEKEQRDLTGIKSLKIIYNKNNGYSIEVTKSNTDKVDKTYIRKQTLKNQERYTTEELENISSLILNGKDKINILEYELFNNIVDKILESTSRLQALSKMIANIDSINSLAKIAVKHNYVKPIINDEPVIKIESGRHPVIEINLKENEFIANDTDIGQDENLIQIITGPNMAGKSTYMRQTALIIIMTQIGSFVPAKSAQIGICDKIFTRIGASDNISKGQSTFMLEMNEVSNILENSTDKSFVILDEVGRGTSSDDGLSIAMALVEYLSKHKKVKTVFATHFHELTILENELDNVTNLKMEILEENNNLVFLRKISKGKSDRSYGIEVAKLSGLPDEIIDNANNIMNRLSNEDFYELDKQKELKNSIDEIKDKKLEDLRNLSEEININELTPLEALNKLNILIERIGEL</sequence>
<evidence type="ECO:0000313" key="13">
    <source>
        <dbReference type="Proteomes" id="UP001637994"/>
    </source>
</evidence>
<dbReference type="PROSITE" id="PS00486">
    <property type="entry name" value="DNA_MISMATCH_REPAIR_2"/>
    <property type="match status" value="1"/>
</dbReference>
<dbReference type="EMBL" id="JBGMEF010000018">
    <property type="protein sequence ID" value="MFO3667048.1"/>
    <property type="molecule type" value="Genomic_DNA"/>
</dbReference>
<comment type="function">
    <text evidence="7">This protein is involved in the repair of mismatches in DNA. It is possible that it carries out the mismatch recognition step. This protein has a weak ATPase activity.</text>
</comment>
<dbReference type="InterPro" id="IPR036678">
    <property type="entry name" value="MutS_con_dom_sf"/>
</dbReference>
<dbReference type="NCBIfam" id="NF003810">
    <property type="entry name" value="PRK05399.1"/>
    <property type="match status" value="1"/>
</dbReference>
<evidence type="ECO:0000256" key="7">
    <source>
        <dbReference type="HAMAP-Rule" id="MF_00096"/>
    </source>
</evidence>
<evidence type="ECO:0000259" key="11">
    <source>
        <dbReference type="PROSITE" id="PS00486"/>
    </source>
</evidence>
<dbReference type="Proteomes" id="UP001637994">
    <property type="component" value="Unassembled WGS sequence"/>
</dbReference>
<keyword evidence="2 7" id="KW-0547">Nucleotide-binding</keyword>
<evidence type="ECO:0000256" key="4">
    <source>
        <dbReference type="ARBA" id="ARBA00022840"/>
    </source>
</evidence>
<comment type="similarity">
    <text evidence="1 7 9">Belongs to the DNA mismatch repair MutS family.</text>
</comment>
<keyword evidence="5 7" id="KW-0238">DNA-binding</keyword>
<dbReference type="Pfam" id="PF05190">
    <property type="entry name" value="MutS_IV"/>
    <property type="match status" value="1"/>
</dbReference>
<dbReference type="PIRSF" id="PIRSF037677">
    <property type="entry name" value="DNA_mis_repair_Msh6"/>
    <property type="match status" value="1"/>
</dbReference>
<dbReference type="Pfam" id="PF05188">
    <property type="entry name" value="MutS_II"/>
    <property type="match status" value="1"/>
</dbReference>
<dbReference type="Gene3D" id="3.30.420.110">
    <property type="entry name" value="MutS, connector domain"/>
    <property type="match status" value="1"/>
</dbReference>
<dbReference type="Gene3D" id="1.10.1420.10">
    <property type="match status" value="2"/>
</dbReference>
<dbReference type="InterPro" id="IPR000432">
    <property type="entry name" value="DNA_mismatch_repair_MutS_C"/>
</dbReference>
<evidence type="ECO:0000256" key="1">
    <source>
        <dbReference type="ARBA" id="ARBA00006271"/>
    </source>
</evidence>
<dbReference type="SUPFAM" id="SSF48334">
    <property type="entry name" value="DNA repair protein MutS, domain III"/>
    <property type="match status" value="1"/>
</dbReference>
<evidence type="ECO:0000256" key="5">
    <source>
        <dbReference type="ARBA" id="ARBA00023125"/>
    </source>
</evidence>
<feature type="domain" description="DNA mismatch repair proteins mutS family" evidence="11">
    <location>
        <begin position="701"/>
        <end position="717"/>
    </location>
</feature>
<dbReference type="SUPFAM" id="SSF55271">
    <property type="entry name" value="DNA repair protein MutS, domain I"/>
    <property type="match status" value="1"/>
</dbReference>
<dbReference type="InterPro" id="IPR007695">
    <property type="entry name" value="DNA_mismatch_repair_MutS-lik_N"/>
</dbReference>
<dbReference type="InterPro" id="IPR005748">
    <property type="entry name" value="DNA_mismatch_repair_MutS"/>
</dbReference>
<comment type="caution">
    <text evidence="12">The sequence shown here is derived from an EMBL/GenBank/DDBJ whole genome shotgun (WGS) entry which is preliminary data.</text>
</comment>
<evidence type="ECO:0000256" key="3">
    <source>
        <dbReference type="ARBA" id="ARBA00022763"/>
    </source>
</evidence>
<evidence type="ECO:0000256" key="10">
    <source>
        <dbReference type="SAM" id="Coils"/>
    </source>
</evidence>
<keyword evidence="6 7" id="KW-0234">DNA repair</keyword>
<gene>
    <name evidence="7 12" type="primary">mutS</name>
    <name evidence="12" type="ORF">ACCQ42_04615</name>
</gene>
<protein>
    <recommendedName>
        <fullName evidence="7 8">DNA mismatch repair protein MutS</fullName>
    </recommendedName>
</protein>
<evidence type="ECO:0000313" key="12">
    <source>
        <dbReference type="EMBL" id="MFO3667048.1"/>
    </source>
</evidence>
<keyword evidence="13" id="KW-1185">Reference proteome</keyword>
<dbReference type="InterPro" id="IPR016151">
    <property type="entry name" value="DNA_mismatch_repair_MutS_N"/>
</dbReference>
<keyword evidence="10" id="KW-0175">Coiled coil</keyword>
<dbReference type="SMART" id="SM00534">
    <property type="entry name" value="MUTSac"/>
    <property type="match status" value="1"/>
</dbReference>
<dbReference type="RefSeq" id="WP_311530752.1">
    <property type="nucleotide sequence ID" value="NZ_JBGMEF010000018.1"/>
</dbReference>